<name>A0ABW3M7N8_9PSEU</name>
<gene>
    <name evidence="1" type="ORF">ACFQ1S_14110</name>
</gene>
<dbReference type="InterPro" id="IPR045730">
    <property type="entry name" value="DUF6084"/>
</dbReference>
<evidence type="ECO:0000313" key="2">
    <source>
        <dbReference type="Proteomes" id="UP001597045"/>
    </source>
</evidence>
<dbReference type="Pfam" id="PF19562">
    <property type="entry name" value="DUF6084"/>
    <property type="match status" value="1"/>
</dbReference>
<reference evidence="2" key="1">
    <citation type="journal article" date="2019" name="Int. J. Syst. Evol. Microbiol.">
        <title>The Global Catalogue of Microorganisms (GCM) 10K type strain sequencing project: providing services to taxonomists for standard genome sequencing and annotation.</title>
        <authorList>
            <consortium name="The Broad Institute Genomics Platform"/>
            <consortium name="The Broad Institute Genome Sequencing Center for Infectious Disease"/>
            <person name="Wu L."/>
            <person name="Ma J."/>
        </authorList>
    </citation>
    <scope>NUCLEOTIDE SEQUENCE [LARGE SCALE GENOMIC DNA]</scope>
    <source>
        <strain evidence="2">JCM 31486</strain>
    </source>
</reference>
<accession>A0ABW3M7N8</accession>
<protein>
    <submittedName>
        <fullName evidence="1">DUF6084 family protein</fullName>
    </submittedName>
</protein>
<evidence type="ECO:0000313" key="1">
    <source>
        <dbReference type="EMBL" id="MFD1046608.1"/>
    </source>
</evidence>
<dbReference type="EMBL" id="JBHTIS010000723">
    <property type="protein sequence ID" value="MFD1046608.1"/>
    <property type="molecule type" value="Genomic_DNA"/>
</dbReference>
<proteinExistence type="predicted"/>
<dbReference type="Proteomes" id="UP001597045">
    <property type="component" value="Unassembled WGS sequence"/>
</dbReference>
<keyword evidence="2" id="KW-1185">Reference proteome</keyword>
<sequence length="204" mass="23155">MAFSCTGAHAERYAVAPTLTLDLRITAEARVEAIALRCQIRIEPNRRRYSTTEGDRLHDLFGAPDRWADTLKPLQLANLSLMVPTFTRATTVDLPLPLTYDMEIATTKYFQALDDGVVPLLLLFSGTVFTSVDGRLRVAQVPWSEEASYPLPVRVWREAVDINFPNSAWLPLHRETLERLRTYKTHNSLPTWESVVDALLKTEE</sequence>
<comment type="caution">
    <text evidence="1">The sequence shown here is derived from an EMBL/GenBank/DDBJ whole genome shotgun (WGS) entry which is preliminary data.</text>
</comment>
<organism evidence="1 2">
    <name type="scientific">Kibdelosporangium lantanae</name>
    <dbReference type="NCBI Taxonomy" id="1497396"/>
    <lineage>
        <taxon>Bacteria</taxon>
        <taxon>Bacillati</taxon>
        <taxon>Actinomycetota</taxon>
        <taxon>Actinomycetes</taxon>
        <taxon>Pseudonocardiales</taxon>
        <taxon>Pseudonocardiaceae</taxon>
        <taxon>Kibdelosporangium</taxon>
    </lineage>
</organism>